<gene>
    <name evidence="1" type="ORF">K239x_01080</name>
</gene>
<dbReference type="InterPro" id="IPR025384">
    <property type="entry name" value="DUF4298"/>
</dbReference>
<accession>A0A517NM18</accession>
<dbReference type="Pfam" id="PF14131">
    <property type="entry name" value="DUF4298"/>
    <property type="match status" value="1"/>
</dbReference>
<dbReference type="RefSeq" id="WP_419189498.1">
    <property type="nucleotide sequence ID" value="NZ_CP036526.1"/>
</dbReference>
<keyword evidence="2" id="KW-1185">Reference proteome</keyword>
<organism evidence="1 2">
    <name type="scientific">Stieleria marina</name>
    <dbReference type="NCBI Taxonomy" id="1930275"/>
    <lineage>
        <taxon>Bacteria</taxon>
        <taxon>Pseudomonadati</taxon>
        <taxon>Planctomycetota</taxon>
        <taxon>Planctomycetia</taxon>
        <taxon>Pirellulales</taxon>
        <taxon>Pirellulaceae</taxon>
        <taxon>Stieleria</taxon>
    </lineage>
</organism>
<reference evidence="1 2" key="1">
    <citation type="submission" date="2019-02" db="EMBL/GenBank/DDBJ databases">
        <title>Deep-cultivation of Planctomycetes and their phenomic and genomic characterization uncovers novel biology.</title>
        <authorList>
            <person name="Wiegand S."/>
            <person name="Jogler M."/>
            <person name="Boedeker C."/>
            <person name="Pinto D."/>
            <person name="Vollmers J."/>
            <person name="Rivas-Marin E."/>
            <person name="Kohn T."/>
            <person name="Peeters S.H."/>
            <person name="Heuer A."/>
            <person name="Rast P."/>
            <person name="Oberbeckmann S."/>
            <person name="Bunk B."/>
            <person name="Jeske O."/>
            <person name="Meyerdierks A."/>
            <person name="Storesund J.E."/>
            <person name="Kallscheuer N."/>
            <person name="Luecker S."/>
            <person name="Lage O.M."/>
            <person name="Pohl T."/>
            <person name="Merkel B.J."/>
            <person name="Hornburger P."/>
            <person name="Mueller R.-W."/>
            <person name="Bruemmer F."/>
            <person name="Labrenz M."/>
            <person name="Spormann A.M."/>
            <person name="Op den Camp H."/>
            <person name="Overmann J."/>
            <person name="Amann R."/>
            <person name="Jetten M.S.M."/>
            <person name="Mascher T."/>
            <person name="Medema M.H."/>
            <person name="Devos D.P."/>
            <person name="Kaster A.-K."/>
            <person name="Ovreas L."/>
            <person name="Rohde M."/>
            <person name="Galperin M.Y."/>
            <person name="Jogler C."/>
        </authorList>
    </citation>
    <scope>NUCLEOTIDE SEQUENCE [LARGE SCALE GENOMIC DNA]</scope>
    <source>
        <strain evidence="1 2">K23_9</strain>
    </source>
</reference>
<dbReference type="EMBL" id="CP036526">
    <property type="protein sequence ID" value="QDT08176.1"/>
    <property type="molecule type" value="Genomic_DNA"/>
</dbReference>
<dbReference type="Proteomes" id="UP000319817">
    <property type="component" value="Chromosome"/>
</dbReference>
<sequence length="98" mass="11560">MDAVERIVYYEEICDDAMEKVSNLQKALDQYQRILPKFNELKEYYQSPLWRKDRDDDANGVIPQNLKRGILSEDGIWNLLTDEIEVLNRLKDLDASQP</sequence>
<proteinExistence type="predicted"/>
<dbReference type="AlphaFoldDB" id="A0A517NM18"/>
<evidence type="ECO:0000313" key="2">
    <source>
        <dbReference type="Proteomes" id="UP000319817"/>
    </source>
</evidence>
<evidence type="ECO:0000313" key="1">
    <source>
        <dbReference type="EMBL" id="QDT08176.1"/>
    </source>
</evidence>
<protein>
    <recommendedName>
        <fullName evidence="3">DUF4298 domain-containing protein</fullName>
    </recommendedName>
</protein>
<evidence type="ECO:0008006" key="3">
    <source>
        <dbReference type="Google" id="ProtNLM"/>
    </source>
</evidence>
<name>A0A517NM18_9BACT</name>